<dbReference type="PANTHER" id="PTHR30572:SF4">
    <property type="entry name" value="ABC TRANSPORTER PERMEASE YTRF"/>
    <property type="match status" value="1"/>
</dbReference>
<keyword evidence="11" id="KW-1185">Reference proteome</keyword>
<sequence>MLQVALSQLKTHSRRFIAITLAVLLAVAFLSATLMVNASTAASLKASIGQAYSKGDLVASSPYDSPLTTADAAAVANSPVVAQSYAQRTPFVQATVDNATVPATFRNLPDSPSLEAVALNSGAWPSNDQEVTVDATTAERRSLSVGSEATLTGPPIDSESGTSPGAEQTVTISGITATSSDPITSGLAQFVGTAAAVDAFSSPEKGINTISVILKDGVTIADAKAALATAVNQPVAEILTADEKTTQMVSSFTGGQDQLTIVLLAFAGVALLVAALVVSNTFSVLVAQRTRELALLRCIGASRSQVRSSVIVEALIVGFFASVLGVLAATGTMALILTLLSHNPDFAFATLAVPPSAIIAGMIVGTLLTVLASLVPARAATAVAPLAALRPADDASVHNAGGRLRLIIGVTLLLAGGAGLVYGGISANLLIALPAGAASFVGFLMAATLFVPKLVSLAGTIARPAGVPGKMAAANAVRNPRRTTATASALLIGVTLVTMMMTGAATARNAFDSELDGTYPVDMTAQTPLGTAGISEAQLAAARALPGVAHIARLELVGQVTAGEFTLEAYGISDADAAAVLKNPANRPTRTSVVLPKGIKASGATLASGTHTTNLTASPATNNGMTALVSSDAFPPLAANDPLRQTSTAPLWISVDPALKADQLMDLRTELSTTLGISEDSISGSVMEKVTFNQVIDMLLLVVTGLLAVAVFIALIGVANTLSLSVLERTRENSLLRALGLTRGQLRGMLAIEAVLIAGVAAIIGSVLGVAYGWAGAQSALGNFADITAVIPWGQVLAVVAVAAVAGLLASVVPAHRAAKLSPVAGLAMD</sequence>
<feature type="region of interest" description="Disordered" evidence="7">
    <location>
        <begin position="125"/>
        <end position="167"/>
    </location>
</feature>
<feature type="transmembrane region" description="Helical" evidence="8">
    <location>
        <begin position="793"/>
        <end position="813"/>
    </location>
</feature>
<dbReference type="Pfam" id="PF02687">
    <property type="entry name" value="FtsX"/>
    <property type="match status" value="2"/>
</dbReference>
<feature type="transmembrane region" description="Helical" evidence="8">
    <location>
        <begin position="406"/>
        <end position="425"/>
    </location>
</feature>
<proteinExistence type="inferred from homology"/>
<evidence type="ECO:0000256" key="1">
    <source>
        <dbReference type="ARBA" id="ARBA00004651"/>
    </source>
</evidence>
<evidence type="ECO:0000256" key="3">
    <source>
        <dbReference type="ARBA" id="ARBA00022692"/>
    </source>
</evidence>
<accession>A0A2V5IYZ0</accession>
<dbReference type="OrthoDB" id="9780560at2"/>
<feature type="transmembrane region" description="Helical" evidence="8">
    <location>
        <begin position="485"/>
        <end position="505"/>
    </location>
</feature>
<name>A0A2V5IYZ0_9MICC</name>
<evidence type="ECO:0000313" key="10">
    <source>
        <dbReference type="EMBL" id="PYI39634.1"/>
    </source>
</evidence>
<feature type="domain" description="ABC3 transporter permease C-terminal" evidence="9">
    <location>
        <begin position="706"/>
        <end position="823"/>
    </location>
</feature>
<gene>
    <name evidence="10" type="ORF">CVS30_02875</name>
</gene>
<evidence type="ECO:0000313" key="11">
    <source>
        <dbReference type="Proteomes" id="UP000247980"/>
    </source>
</evidence>
<evidence type="ECO:0000256" key="6">
    <source>
        <dbReference type="ARBA" id="ARBA00038076"/>
    </source>
</evidence>
<dbReference type="RefSeq" id="WP_110483808.1">
    <property type="nucleotide sequence ID" value="NZ_QJVC01000002.1"/>
</dbReference>
<feature type="domain" description="ABC3 transporter permease C-terminal" evidence="9">
    <location>
        <begin position="265"/>
        <end position="381"/>
    </location>
</feature>
<keyword evidence="2" id="KW-1003">Cell membrane</keyword>
<dbReference type="InterPro" id="IPR050250">
    <property type="entry name" value="Macrolide_Exporter_MacB"/>
</dbReference>
<feature type="transmembrane region" description="Helical" evidence="8">
    <location>
        <begin position="698"/>
        <end position="727"/>
    </location>
</feature>
<dbReference type="PANTHER" id="PTHR30572">
    <property type="entry name" value="MEMBRANE COMPONENT OF TRANSPORTER-RELATED"/>
    <property type="match status" value="1"/>
</dbReference>
<evidence type="ECO:0000256" key="7">
    <source>
        <dbReference type="SAM" id="MobiDB-lite"/>
    </source>
</evidence>
<keyword evidence="3 8" id="KW-0812">Transmembrane</keyword>
<feature type="transmembrane region" description="Helical" evidence="8">
    <location>
        <begin position="748"/>
        <end position="773"/>
    </location>
</feature>
<comment type="caution">
    <text evidence="10">The sequence shown here is derived from an EMBL/GenBank/DDBJ whole genome shotgun (WGS) entry which is preliminary data.</text>
</comment>
<dbReference type="Proteomes" id="UP000247980">
    <property type="component" value="Unassembled WGS sequence"/>
</dbReference>
<evidence type="ECO:0000256" key="4">
    <source>
        <dbReference type="ARBA" id="ARBA00022989"/>
    </source>
</evidence>
<feature type="transmembrane region" description="Helical" evidence="8">
    <location>
        <begin position="431"/>
        <end position="451"/>
    </location>
</feature>
<evidence type="ECO:0000256" key="8">
    <source>
        <dbReference type="SAM" id="Phobius"/>
    </source>
</evidence>
<dbReference type="GO" id="GO:0022857">
    <property type="term" value="F:transmembrane transporter activity"/>
    <property type="evidence" value="ECO:0007669"/>
    <property type="project" value="TreeGrafter"/>
</dbReference>
<dbReference type="EMBL" id="QJVC01000002">
    <property type="protein sequence ID" value="PYI39634.1"/>
    <property type="molecule type" value="Genomic_DNA"/>
</dbReference>
<dbReference type="GO" id="GO:0005886">
    <property type="term" value="C:plasma membrane"/>
    <property type="evidence" value="ECO:0007669"/>
    <property type="project" value="UniProtKB-SubCell"/>
</dbReference>
<protein>
    <submittedName>
        <fullName evidence="10">ABC transporter permease</fullName>
    </submittedName>
</protein>
<keyword evidence="4 8" id="KW-1133">Transmembrane helix</keyword>
<dbReference type="AlphaFoldDB" id="A0A2V5IYZ0"/>
<evidence type="ECO:0000259" key="9">
    <source>
        <dbReference type="Pfam" id="PF02687"/>
    </source>
</evidence>
<keyword evidence="5 8" id="KW-0472">Membrane</keyword>
<comment type="similarity">
    <text evidence="6">Belongs to the ABC-4 integral membrane protein family.</text>
</comment>
<reference evidence="10 11" key="1">
    <citation type="submission" date="2018-05" db="EMBL/GenBank/DDBJ databases">
        <title>Genetic diversity of glacier-inhabiting Cryobacterium bacteria in China and description of Cryobacterium mengkeensis sp. nov. and Arthrobacter glacialis sp. nov.</title>
        <authorList>
            <person name="Liu Q."/>
            <person name="Xin Y.-H."/>
        </authorList>
    </citation>
    <scope>NUCLEOTIDE SEQUENCE [LARGE SCALE GENOMIC DNA]</scope>
    <source>
        <strain evidence="10 11">B7</strain>
    </source>
</reference>
<feature type="transmembrane region" description="Helical" evidence="8">
    <location>
        <begin position="310"/>
        <end position="340"/>
    </location>
</feature>
<evidence type="ECO:0000256" key="2">
    <source>
        <dbReference type="ARBA" id="ARBA00022475"/>
    </source>
</evidence>
<organism evidence="10 11">
    <name type="scientific">Arthrobacter psychrolactophilus</name>
    <dbReference type="NCBI Taxonomy" id="92442"/>
    <lineage>
        <taxon>Bacteria</taxon>
        <taxon>Bacillati</taxon>
        <taxon>Actinomycetota</taxon>
        <taxon>Actinomycetes</taxon>
        <taxon>Micrococcales</taxon>
        <taxon>Micrococcaceae</taxon>
        <taxon>Arthrobacter</taxon>
    </lineage>
</organism>
<dbReference type="InterPro" id="IPR003838">
    <property type="entry name" value="ABC3_permease_C"/>
</dbReference>
<feature type="transmembrane region" description="Helical" evidence="8">
    <location>
        <begin position="346"/>
        <end position="371"/>
    </location>
</feature>
<feature type="transmembrane region" description="Helical" evidence="8">
    <location>
        <begin position="261"/>
        <end position="287"/>
    </location>
</feature>
<comment type="subcellular location">
    <subcellularLocation>
        <location evidence="1">Cell membrane</location>
        <topology evidence="1">Multi-pass membrane protein</topology>
    </subcellularLocation>
</comment>
<evidence type="ECO:0000256" key="5">
    <source>
        <dbReference type="ARBA" id="ARBA00023136"/>
    </source>
</evidence>